<name>A0A8H2WM67_9AGAM</name>
<dbReference type="EMBL" id="CAJMWV010000469">
    <property type="protein sequence ID" value="CAE6398138.1"/>
    <property type="molecule type" value="Genomic_DNA"/>
</dbReference>
<sequence>MKTPALRNIIPRRRSTAPVFHTPESPTAASRLPNTNVSDHLQSSGLPSIERRSLKRFRKYYIANLSSKNGSTQDQAIISGAYFQSDGPDLKSIHLETLGSNSGARGVLILESPRPQKGGLSMPRMFKNITQSNAMKSIGNMVPIAPNLGHFRSIPFETPDEQARPVPPATLLETITYQSPLPLDNLIVLANKISSRRSRRSLRSPTRCWFIQAMWEGLKRLQPLESTPPVDMGASSPPDSIDTPADIRALVDGVMQTFGSSLLLFHHKVLKIQQKRDHTMSASQEQQQIVRQEIAERNEDINRTQANWHAVEQEREELRRRESLLRKHIVSRSMTAY</sequence>
<feature type="compositionally biased region" description="Polar residues" evidence="1">
    <location>
        <begin position="24"/>
        <end position="44"/>
    </location>
</feature>
<organism evidence="2 3">
    <name type="scientific">Rhizoctonia solani</name>
    <dbReference type="NCBI Taxonomy" id="456999"/>
    <lineage>
        <taxon>Eukaryota</taxon>
        <taxon>Fungi</taxon>
        <taxon>Dikarya</taxon>
        <taxon>Basidiomycota</taxon>
        <taxon>Agaricomycotina</taxon>
        <taxon>Agaricomycetes</taxon>
        <taxon>Cantharellales</taxon>
        <taxon>Ceratobasidiaceae</taxon>
        <taxon>Rhizoctonia</taxon>
    </lineage>
</organism>
<comment type="caution">
    <text evidence="2">The sequence shown here is derived from an EMBL/GenBank/DDBJ whole genome shotgun (WGS) entry which is preliminary data.</text>
</comment>
<evidence type="ECO:0000313" key="2">
    <source>
        <dbReference type="EMBL" id="CAE6398138.1"/>
    </source>
</evidence>
<evidence type="ECO:0000313" key="3">
    <source>
        <dbReference type="Proteomes" id="UP000663831"/>
    </source>
</evidence>
<protein>
    <submittedName>
        <fullName evidence="2">Uncharacterized protein</fullName>
    </submittedName>
</protein>
<gene>
    <name evidence="2" type="ORF">RDB_LOCUS12808</name>
</gene>
<dbReference type="AlphaFoldDB" id="A0A8H2WM67"/>
<reference evidence="2" key="1">
    <citation type="submission" date="2021-01" db="EMBL/GenBank/DDBJ databases">
        <authorList>
            <person name="Kaushik A."/>
        </authorList>
    </citation>
    <scope>NUCLEOTIDE SEQUENCE</scope>
    <source>
        <strain evidence="2">AG3-1AP</strain>
    </source>
</reference>
<dbReference type="Proteomes" id="UP000663831">
    <property type="component" value="Unassembled WGS sequence"/>
</dbReference>
<proteinExistence type="predicted"/>
<evidence type="ECO:0000256" key="1">
    <source>
        <dbReference type="SAM" id="MobiDB-lite"/>
    </source>
</evidence>
<accession>A0A8H2WM67</accession>
<feature type="region of interest" description="Disordered" evidence="1">
    <location>
        <begin position="1"/>
        <end position="44"/>
    </location>
</feature>